<dbReference type="OMA" id="KWNISND"/>
<dbReference type="InterPro" id="IPR015943">
    <property type="entry name" value="WD40/YVTN_repeat-like_dom_sf"/>
</dbReference>
<keyword evidence="3" id="KW-0677">Repeat</keyword>
<protein>
    <submittedName>
        <fullName evidence="6">Uncharacterized protein</fullName>
    </submittedName>
</protein>
<dbReference type="Proteomes" id="UP001142055">
    <property type="component" value="Chromosome 2"/>
</dbReference>
<keyword evidence="7" id="KW-1185">Reference proteome</keyword>
<organism evidence="6 7">
    <name type="scientific">Blomia tropicalis</name>
    <name type="common">Mite</name>
    <dbReference type="NCBI Taxonomy" id="40697"/>
    <lineage>
        <taxon>Eukaryota</taxon>
        <taxon>Metazoa</taxon>
        <taxon>Ecdysozoa</taxon>
        <taxon>Arthropoda</taxon>
        <taxon>Chelicerata</taxon>
        <taxon>Arachnida</taxon>
        <taxon>Acari</taxon>
        <taxon>Acariformes</taxon>
        <taxon>Sarcoptiformes</taxon>
        <taxon>Astigmata</taxon>
        <taxon>Glycyphagoidea</taxon>
        <taxon>Echimyopodidae</taxon>
        <taxon>Blomia</taxon>
    </lineage>
</organism>
<reference evidence="6" key="1">
    <citation type="submission" date="2022-12" db="EMBL/GenBank/DDBJ databases">
        <title>Genome assemblies of Blomia tropicalis.</title>
        <authorList>
            <person name="Cui Y."/>
        </authorList>
    </citation>
    <scope>NUCLEOTIDE SEQUENCE</scope>
    <source>
        <tissue evidence="6">Adult mites</tissue>
    </source>
</reference>
<dbReference type="GO" id="GO:0031080">
    <property type="term" value="C:nuclear pore outer ring"/>
    <property type="evidence" value="ECO:0007669"/>
    <property type="project" value="TreeGrafter"/>
</dbReference>
<evidence type="ECO:0000256" key="5">
    <source>
        <dbReference type="PROSITE-ProRule" id="PRU00221"/>
    </source>
</evidence>
<dbReference type="PROSITE" id="PS50082">
    <property type="entry name" value="WD_REPEATS_2"/>
    <property type="match status" value="1"/>
</dbReference>
<keyword evidence="2 5" id="KW-0853">WD repeat</keyword>
<dbReference type="InterPro" id="IPR001680">
    <property type="entry name" value="WD40_rpt"/>
</dbReference>
<comment type="caution">
    <text evidence="6">The sequence shown here is derived from an EMBL/GenBank/DDBJ whole genome shotgun (WGS) entry which is preliminary data.</text>
</comment>
<feature type="repeat" description="WD" evidence="5">
    <location>
        <begin position="250"/>
        <end position="292"/>
    </location>
</feature>
<dbReference type="Pfam" id="PF00400">
    <property type="entry name" value="WD40"/>
    <property type="match status" value="1"/>
</dbReference>
<dbReference type="OrthoDB" id="9890280at2759"/>
<evidence type="ECO:0000313" key="7">
    <source>
        <dbReference type="Proteomes" id="UP001142055"/>
    </source>
</evidence>
<evidence type="ECO:0000313" key="6">
    <source>
        <dbReference type="EMBL" id="KAJ6221188.1"/>
    </source>
</evidence>
<evidence type="ECO:0000256" key="1">
    <source>
        <dbReference type="ARBA" id="ARBA00004123"/>
    </source>
</evidence>
<proteinExistence type="predicted"/>
<gene>
    <name evidence="6" type="ORF">RDWZM_007000</name>
</gene>
<dbReference type="SMART" id="SM00320">
    <property type="entry name" value="WD40"/>
    <property type="match status" value="5"/>
</dbReference>
<dbReference type="PANTHER" id="PTHR22652:SF0">
    <property type="entry name" value="NUCLEOPORIN NUP43"/>
    <property type="match status" value="1"/>
</dbReference>
<dbReference type="Gene3D" id="2.130.10.10">
    <property type="entry name" value="YVTN repeat-like/Quinoprotein amine dehydrogenase"/>
    <property type="match status" value="1"/>
</dbReference>
<sequence>MNVEYVCSKISAVRWLPDEHLKQPNLENLSERFWICGSDDSTSGKSGISIWSNTIQETNDEVNNVPGIYKMKNLDYQIQSGVMDIVNFDKRSVFVISNDGDIDWLKYSRETGIESINKFNGKTDLPSHESTGMIVNDQKEIVSCGLDGKLCIIDLQTRQVSKTVSLTSNSLHCIDKVTPNEFICGTTSGHLKLYDKRSEKVEMSLANDMAIINTIQRNTHIPHIISCGNDLGYLYIWDLRNGGQKPFQPLSAHDSGINCIRYAVNDPNLLLSSSYDGQLFKWNISNDFEINSVEAIIDKSINTYPINCFDVNHHNQLIFSDDNEVLYLTSF</sequence>
<accession>A0A9Q0M9J9</accession>
<comment type="subcellular location">
    <subcellularLocation>
        <location evidence="1">Nucleus</location>
    </subcellularLocation>
</comment>
<dbReference type="SUPFAM" id="SSF50978">
    <property type="entry name" value="WD40 repeat-like"/>
    <property type="match status" value="1"/>
</dbReference>
<evidence type="ECO:0000256" key="4">
    <source>
        <dbReference type="ARBA" id="ARBA00023242"/>
    </source>
</evidence>
<name>A0A9Q0M9J9_BLOTA</name>
<dbReference type="AlphaFoldDB" id="A0A9Q0M9J9"/>
<evidence type="ECO:0000256" key="3">
    <source>
        <dbReference type="ARBA" id="ARBA00022737"/>
    </source>
</evidence>
<dbReference type="PANTHER" id="PTHR22652">
    <property type="entry name" value="NUCLEOPORIN NUP43"/>
    <property type="match status" value="1"/>
</dbReference>
<evidence type="ECO:0000256" key="2">
    <source>
        <dbReference type="ARBA" id="ARBA00022574"/>
    </source>
</evidence>
<dbReference type="EMBL" id="JAPWDV010000002">
    <property type="protein sequence ID" value="KAJ6221188.1"/>
    <property type="molecule type" value="Genomic_DNA"/>
</dbReference>
<dbReference type="InterPro" id="IPR036322">
    <property type="entry name" value="WD40_repeat_dom_sf"/>
</dbReference>
<keyword evidence="4" id="KW-0539">Nucleus</keyword>